<accession>A0A9D4KEV4</accession>
<dbReference type="AlphaFoldDB" id="A0A9D4KEV4"/>
<name>A0A9D4KEV4_DREPO</name>
<evidence type="ECO:0000313" key="1">
    <source>
        <dbReference type="EMBL" id="KAH3838597.1"/>
    </source>
</evidence>
<organism evidence="1 2">
    <name type="scientific">Dreissena polymorpha</name>
    <name type="common">Zebra mussel</name>
    <name type="synonym">Mytilus polymorpha</name>
    <dbReference type="NCBI Taxonomy" id="45954"/>
    <lineage>
        <taxon>Eukaryota</taxon>
        <taxon>Metazoa</taxon>
        <taxon>Spiralia</taxon>
        <taxon>Lophotrochozoa</taxon>
        <taxon>Mollusca</taxon>
        <taxon>Bivalvia</taxon>
        <taxon>Autobranchia</taxon>
        <taxon>Heteroconchia</taxon>
        <taxon>Euheterodonta</taxon>
        <taxon>Imparidentia</taxon>
        <taxon>Neoheterodontei</taxon>
        <taxon>Myida</taxon>
        <taxon>Dreissenoidea</taxon>
        <taxon>Dreissenidae</taxon>
        <taxon>Dreissena</taxon>
    </lineage>
</organism>
<dbReference type="EMBL" id="JAIWYP010000004">
    <property type="protein sequence ID" value="KAH3838597.1"/>
    <property type="molecule type" value="Genomic_DNA"/>
</dbReference>
<keyword evidence="2" id="KW-1185">Reference proteome</keyword>
<dbReference type="Proteomes" id="UP000828390">
    <property type="component" value="Unassembled WGS sequence"/>
</dbReference>
<reference evidence="1" key="1">
    <citation type="journal article" date="2019" name="bioRxiv">
        <title>The Genome of the Zebra Mussel, Dreissena polymorpha: A Resource for Invasive Species Research.</title>
        <authorList>
            <person name="McCartney M.A."/>
            <person name="Auch B."/>
            <person name="Kono T."/>
            <person name="Mallez S."/>
            <person name="Zhang Y."/>
            <person name="Obille A."/>
            <person name="Becker A."/>
            <person name="Abrahante J.E."/>
            <person name="Garbe J."/>
            <person name="Badalamenti J.P."/>
            <person name="Herman A."/>
            <person name="Mangelson H."/>
            <person name="Liachko I."/>
            <person name="Sullivan S."/>
            <person name="Sone E.D."/>
            <person name="Koren S."/>
            <person name="Silverstein K.A.T."/>
            <person name="Beckman K.B."/>
            <person name="Gohl D.M."/>
        </authorList>
    </citation>
    <scope>NUCLEOTIDE SEQUENCE</scope>
    <source>
        <strain evidence="1">Duluth1</strain>
        <tissue evidence="1">Whole animal</tissue>
    </source>
</reference>
<comment type="caution">
    <text evidence="1">The sequence shown here is derived from an EMBL/GenBank/DDBJ whole genome shotgun (WGS) entry which is preliminary data.</text>
</comment>
<reference evidence="1" key="2">
    <citation type="submission" date="2020-11" db="EMBL/GenBank/DDBJ databases">
        <authorList>
            <person name="McCartney M.A."/>
            <person name="Auch B."/>
            <person name="Kono T."/>
            <person name="Mallez S."/>
            <person name="Becker A."/>
            <person name="Gohl D.M."/>
            <person name="Silverstein K.A.T."/>
            <person name="Koren S."/>
            <person name="Bechman K.B."/>
            <person name="Herman A."/>
            <person name="Abrahante J.E."/>
            <person name="Garbe J."/>
        </authorList>
    </citation>
    <scope>NUCLEOTIDE SEQUENCE</scope>
    <source>
        <strain evidence="1">Duluth1</strain>
        <tissue evidence="1">Whole animal</tissue>
    </source>
</reference>
<evidence type="ECO:0000313" key="2">
    <source>
        <dbReference type="Proteomes" id="UP000828390"/>
    </source>
</evidence>
<protein>
    <submittedName>
        <fullName evidence="1">Uncharacterized protein</fullName>
    </submittedName>
</protein>
<sequence length="133" mass="15399">MAVGDTIRTIDEADDSEGFSAADIYEAEKHLADLNSAEVDVIKSCHSFGVWDVDIDQWLKIDDELATTSTRSWLTRLEHVRRLRRTTTKRTKKKWNRYLRCRQSLQASSKVSNGWRPLHMENHPRHAISSTEC</sequence>
<gene>
    <name evidence="1" type="ORF">DPMN_112006</name>
</gene>
<proteinExistence type="predicted"/>